<dbReference type="InterPro" id="IPR012337">
    <property type="entry name" value="RNaseH-like_sf"/>
</dbReference>
<gene>
    <name evidence="1" type="ORF">LCGC14_0442180</name>
</gene>
<dbReference type="GO" id="GO:0003676">
    <property type="term" value="F:nucleic acid binding"/>
    <property type="evidence" value="ECO:0007669"/>
    <property type="project" value="InterPro"/>
</dbReference>
<evidence type="ECO:0000313" key="1">
    <source>
        <dbReference type="EMBL" id="KKN69358.1"/>
    </source>
</evidence>
<comment type="caution">
    <text evidence="1">The sequence shown here is derived from an EMBL/GenBank/DDBJ whole genome shotgun (WGS) entry which is preliminary data.</text>
</comment>
<name>A0A0F9VUF6_9ZZZZ</name>
<dbReference type="Gene3D" id="3.30.420.10">
    <property type="entry name" value="Ribonuclease H-like superfamily/Ribonuclease H"/>
    <property type="match status" value="1"/>
</dbReference>
<proteinExistence type="predicted"/>
<dbReference type="AlphaFoldDB" id="A0A0F9VUF6"/>
<sequence length="206" mass="23781">MALKKTTEALLELKEIMWGIKAARTNMANYYLDIETQGLDPEADQIITIQFQKLDWDTGEPVGDLTILKAWDSSEKEILEKFQIILGESQWDFVAHGYCLGFEDKFLRERSIACGLEKPIRLFDRPTVDLHSVGILMNGGSFKGSGLDKITGKKNNGLACLTFYNLKKYDKVTNYIKQETEEYLEFYSWLRQRMPKLMTEFHADCL</sequence>
<dbReference type="SUPFAM" id="SSF53098">
    <property type="entry name" value="Ribonuclease H-like"/>
    <property type="match status" value="1"/>
</dbReference>
<organism evidence="1">
    <name type="scientific">marine sediment metagenome</name>
    <dbReference type="NCBI Taxonomy" id="412755"/>
    <lineage>
        <taxon>unclassified sequences</taxon>
        <taxon>metagenomes</taxon>
        <taxon>ecological metagenomes</taxon>
    </lineage>
</organism>
<accession>A0A0F9VUF6</accession>
<dbReference type="EMBL" id="LAZR01000428">
    <property type="protein sequence ID" value="KKN69358.1"/>
    <property type="molecule type" value="Genomic_DNA"/>
</dbReference>
<dbReference type="InterPro" id="IPR036397">
    <property type="entry name" value="RNaseH_sf"/>
</dbReference>
<protein>
    <submittedName>
        <fullName evidence="1">Uncharacterized protein</fullName>
    </submittedName>
</protein>
<reference evidence="1" key="1">
    <citation type="journal article" date="2015" name="Nature">
        <title>Complex archaea that bridge the gap between prokaryotes and eukaryotes.</title>
        <authorList>
            <person name="Spang A."/>
            <person name="Saw J.H."/>
            <person name="Jorgensen S.L."/>
            <person name="Zaremba-Niedzwiedzka K."/>
            <person name="Martijn J."/>
            <person name="Lind A.E."/>
            <person name="van Eijk R."/>
            <person name="Schleper C."/>
            <person name="Guy L."/>
            <person name="Ettema T.J."/>
        </authorList>
    </citation>
    <scope>NUCLEOTIDE SEQUENCE</scope>
</reference>